<dbReference type="AlphaFoldDB" id="A0A7J6NVB5"/>
<dbReference type="EMBL" id="JABANO010040030">
    <property type="protein sequence ID" value="KAF4687852.1"/>
    <property type="molecule type" value="Genomic_DNA"/>
</dbReference>
<proteinExistence type="predicted"/>
<protein>
    <submittedName>
        <fullName evidence="1">Uncharacterized protein</fullName>
    </submittedName>
</protein>
<evidence type="ECO:0000313" key="1">
    <source>
        <dbReference type="EMBL" id="KAF4687852.1"/>
    </source>
</evidence>
<reference evidence="1 2" key="1">
    <citation type="submission" date="2020-04" db="EMBL/GenBank/DDBJ databases">
        <title>Perkinsus olseni comparative genomics.</title>
        <authorList>
            <person name="Bogema D.R."/>
        </authorList>
    </citation>
    <scope>NUCLEOTIDE SEQUENCE [LARGE SCALE GENOMIC DNA]</scope>
    <source>
        <strain evidence="1 2">ATCC PRA-207</strain>
    </source>
</reference>
<dbReference type="Proteomes" id="UP000553632">
    <property type="component" value="Unassembled WGS sequence"/>
</dbReference>
<gene>
    <name evidence="1" type="ORF">FOZ63_008373</name>
</gene>
<name>A0A7J6NVB5_PEROL</name>
<organism evidence="1 2">
    <name type="scientific">Perkinsus olseni</name>
    <name type="common">Perkinsus atlanticus</name>
    <dbReference type="NCBI Taxonomy" id="32597"/>
    <lineage>
        <taxon>Eukaryota</taxon>
        <taxon>Sar</taxon>
        <taxon>Alveolata</taxon>
        <taxon>Perkinsozoa</taxon>
        <taxon>Perkinsea</taxon>
        <taxon>Perkinsida</taxon>
        <taxon>Perkinsidae</taxon>
        <taxon>Perkinsus</taxon>
    </lineage>
</organism>
<feature type="non-terminal residue" evidence="1">
    <location>
        <position position="1"/>
    </location>
</feature>
<evidence type="ECO:0000313" key="2">
    <source>
        <dbReference type="Proteomes" id="UP000553632"/>
    </source>
</evidence>
<sequence>PKRALYRYALVVNDFDGVDERALPEVFNSHCREHVEKGTQLVILPPRAMMPSGSIKTSWMVDDFLVQRENIRYISFQGLTGSVVTTPPNSLCLWDRISLYGATATSSGAEKVCWSSELDQAIALRQLTQVECRTELASQPVSVSTKRDFFASYCSDWALQGKLLWELINFKCVTFNM</sequence>
<keyword evidence="2" id="KW-1185">Reference proteome</keyword>
<comment type="caution">
    <text evidence="1">The sequence shown here is derived from an EMBL/GenBank/DDBJ whole genome shotgun (WGS) entry which is preliminary data.</text>
</comment>
<accession>A0A7J6NVB5</accession>